<accession>A0A1S6XY59</accession>
<dbReference type="EMBL" id="KX858825">
    <property type="protein sequence ID" value="AQX35364.1"/>
    <property type="molecule type" value="Genomic_DNA"/>
</dbReference>
<reference evidence="2" key="1">
    <citation type="journal article" date="2017" name="Antimicrob. Agents Chemother.">
        <title>Enterobacter cloacae Complex Isolates Harboring blaNMC-A or blaIMI-Type Class A Carbapenemase Genes on Novel Chromosomal Integrative Elements and Plasmids.</title>
        <authorList>
            <person name="Boyd D.A."/>
            <person name="Mataseje L.F."/>
            <person name="Davidson R."/>
            <person name="Delport J.A."/>
            <person name="Fuller J."/>
            <person name="Hoang L."/>
            <person name="Lefebvre B."/>
            <person name="Levett P.N."/>
            <person name="Roscoe D.L."/>
            <person name="Willey B.M."/>
            <person name="Mulvey M.R."/>
        </authorList>
    </citation>
    <scope>NUCLEOTIDE SEQUENCE</scope>
    <source>
        <strain evidence="2">N13-1531</strain>
        <plasmid evidence="2">pIMI-5</plasmid>
    </source>
</reference>
<evidence type="ECO:0000313" key="2">
    <source>
        <dbReference type="EMBL" id="AQX35364.1"/>
    </source>
</evidence>
<name>A0A1S6XY59_ENTCL</name>
<protein>
    <submittedName>
        <fullName evidence="2">Uncharacterized protein</fullName>
    </submittedName>
</protein>
<evidence type="ECO:0000256" key="1">
    <source>
        <dbReference type="SAM" id="MobiDB-lite"/>
    </source>
</evidence>
<sequence>MRNRARTPPRDEASFINGGTAGLTAKNPDELSNKSATSKAKPVSISLAEENLNSIDNVIKEEMLSGNRRVNRSDVVRAAVMALENLSREEICQLIEKARLK</sequence>
<proteinExistence type="predicted"/>
<dbReference type="RefSeq" id="WP_172689219.1">
    <property type="nucleotide sequence ID" value="NZ_KX858825.1"/>
</dbReference>
<feature type="region of interest" description="Disordered" evidence="1">
    <location>
        <begin position="1"/>
        <end position="41"/>
    </location>
</feature>
<dbReference type="AlphaFoldDB" id="A0A1S6XY59"/>
<geneLocation type="plasmid" evidence="2">
    <name>pIMI-5</name>
</geneLocation>
<keyword evidence="2" id="KW-0614">Plasmid</keyword>
<gene>
    <name evidence="2" type="ORF">PIMI5_00049</name>
</gene>
<organism evidence="2">
    <name type="scientific">Enterobacter cloacae</name>
    <dbReference type="NCBI Taxonomy" id="550"/>
    <lineage>
        <taxon>Bacteria</taxon>
        <taxon>Pseudomonadati</taxon>
        <taxon>Pseudomonadota</taxon>
        <taxon>Gammaproteobacteria</taxon>
        <taxon>Enterobacterales</taxon>
        <taxon>Enterobacteriaceae</taxon>
        <taxon>Enterobacter</taxon>
        <taxon>Enterobacter cloacae complex</taxon>
    </lineage>
</organism>